<feature type="compositionally biased region" description="Acidic residues" evidence="1">
    <location>
        <begin position="94"/>
        <end position="116"/>
    </location>
</feature>
<feature type="compositionally biased region" description="Basic and acidic residues" evidence="1">
    <location>
        <begin position="117"/>
        <end position="133"/>
    </location>
</feature>
<sequence length="279" mass="31733">MNKERIFWMAGGSILTITLFLIAQQFFFGESSAEELSVSEVKERIEERFQAQVLSIEEKDEQFEVKIEESNGKYLISVDSVEGQVLNIQPLSDETSEESSTSDEDFIIEESEDPPSDENHSENESENTQENKENQLTLSEAETKVKQSYKGEIISSEFVDEEQPYIKLTIDNSHETIQIHVDANSGELSEQKRVSKEQSKQENPAEDESRQYTLITKKEAGQIALDKIAGELEDIELKEVDGTAYYHVEVEKKVDDDEEDYVIRINAITGKVISVSKDD</sequence>
<dbReference type="RefSeq" id="WP_144088561.1">
    <property type="nucleotide sequence ID" value="NZ_VMHE01000009.1"/>
</dbReference>
<evidence type="ECO:0000259" key="2">
    <source>
        <dbReference type="Pfam" id="PF03413"/>
    </source>
</evidence>
<dbReference type="AlphaFoldDB" id="A0A556PM75"/>
<dbReference type="Gene3D" id="3.10.450.40">
    <property type="match status" value="1"/>
</dbReference>
<feature type="region of interest" description="Disordered" evidence="1">
    <location>
        <begin position="182"/>
        <end position="211"/>
    </location>
</feature>
<dbReference type="InterPro" id="IPR025711">
    <property type="entry name" value="PepSY"/>
</dbReference>
<dbReference type="OrthoDB" id="5361545at2"/>
<comment type="caution">
    <text evidence="3">The sequence shown here is derived from an EMBL/GenBank/DDBJ whole genome shotgun (WGS) entry which is preliminary data.</text>
</comment>
<evidence type="ECO:0000256" key="1">
    <source>
        <dbReference type="SAM" id="MobiDB-lite"/>
    </source>
</evidence>
<keyword evidence="4" id="KW-1185">Reference proteome</keyword>
<dbReference type="EMBL" id="VMHE01000009">
    <property type="protein sequence ID" value="TSJ65487.1"/>
    <property type="molecule type" value="Genomic_DNA"/>
</dbReference>
<dbReference type="Proteomes" id="UP000316425">
    <property type="component" value="Unassembled WGS sequence"/>
</dbReference>
<feature type="domain" description="PepSY" evidence="2">
    <location>
        <begin position="215"/>
        <end position="275"/>
    </location>
</feature>
<reference evidence="3 4" key="1">
    <citation type="submission" date="2019-07" db="EMBL/GenBank/DDBJ databases">
        <title>Allobacillus sp. nov. SKP isolated from shrimp paste of Euphausiacea.</title>
        <authorList>
            <person name="Kanchanasin P."/>
            <person name="Tanasupawat S."/>
            <person name="Shi W."/>
            <person name="Wu L."/>
            <person name="Ma J."/>
        </authorList>
    </citation>
    <scope>NUCLEOTIDE SEQUENCE [LARGE SCALE GENOMIC DNA]</scope>
    <source>
        <strain evidence="3 4">SKP4-8</strain>
    </source>
</reference>
<protein>
    <recommendedName>
        <fullName evidence="2">PepSY domain-containing protein</fullName>
    </recommendedName>
</protein>
<feature type="region of interest" description="Disordered" evidence="1">
    <location>
        <begin position="89"/>
        <end position="143"/>
    </location>
</feature>
<feature type="compositionally biased region" description="Basic and acidic residues" evidence="1">
    <location>
        <begin position="189"/>
        <end position="200"/>
    </location>
</feature>
<evidence type="ECO:0000313" key="3">
    <source>
        <dbReference type="EMBL" id="TSJ65487.1"/>
    </source>
</evidence>
<name>A0A556PM75_9BACI</name>
<proteinExistence type="predicted"/>
<dbReference type="Pfam" id="PF03413">
    <property type="entry name" value="PepSY"/>
    <property type="match status" value="1"/>
</dbReference>
<evidence type="ECO:0000313" key="4">
    <source>
        <dbReference type="Proteomes" id="UP000316425"/>
    </source>
</evidence>
<organism evidence="3 4">
    <name type="scientific">Allobacillus salarius</name>
    <dbReference type="NCBI Taxonomy" id="1955272"/>
    <lineage>
        <taxon>Bacteria</taxon>
        <taxon>Bacillati</taxon>
        <taxon>Bacillota</taxon>
        <taxon>Bacilli</taxon>
        <taxon>Bacillales</taxon>
        <taxon>Bacillaceae</taxon>
        <taxon>Allobacillus</taxon>
    </lineage>
</organism>
<gene>
    <name evidence="3" type="ORF">FPQ13_06685</name>
</gene>
<accession>A0A556PM75</accession>